<dbReference type="RefSeq" id="WP_303701660.1">
    <property type="nucleotide sequence ID" value="NZ_VSIV01000255.1"/>
</dbReference>
<dbReference type="GO" id="GO:0008173">
    <property type="term" value="F:RNA methyltransferase activity"/>
    <property type="evidence" value="ECO:0007669"/>
    <property type="project" value="InterPro"/>
</dbReference>
<proteinExistence type="inferred from homology"/>
<sequence length="383" mass="44933">MELEEIKIKNIGKRGFFRGISDNRNIKVLYTDVKEKVRGRIFSKKGKLYCDDIKEIIHKSKYRIKPKCKYYYKCGGCCYQHLTYDREKQIKTNQAKSLLGLPPESYKVSKIYNYRNSLEFDVSGGKAGMHPRMSPFLINIDKCELMSDEINNYLKETIQKNKKGFEGEVRAVLGDRGVISRWYPKYESKKTSFANLKFGGKKLNGRIFYISPDTFFQANEYLYSGWLKKIKLLILEEKNSFKSALELFSGVGTISIYLESIFEKIKMVENNELSLFLAEKAIDEMALKKNKFDIKKKDLFQKSPVKSDADVLVLNPPRAGLSNKIINFINQNSFKFIIYSSCNYKTFARDIKKLEQYKLDKYYIYDMFPRTYHFEILSKLKKE</sequence>
<dbReference type="Pfam" id="PF05958">
    <property type="entry name" value="tRNA_U5-meth_tr"/>
    <property type="match status" value="1"/>
</dbReference>
<feature type="active site" evidence="5">
    <location>
        <position position="342"/>
    </location>
</feature>
<dbReference type="PANTHER" id="PTHR11061:SF30">
    <property type="entry name" value="TRNA (URACIL(54)-C(5))-METHYLTRANSFERASE"/>
    <property type="match status" value="1"/>
</dbReference>
<evidence type="ECO:0000256" key="3">
    <source>
        <dbReference type="ARBA" id="ARBA00022691"/>
    </source>
</evidence>
<evidence type="ECO:0000313" key="7">
    <source>
        <dbReference type="Proteomes" id="UP000323337"/>
    </source>
</evidence>
<feature type="binding site" evidence="4">
    <location>
        <position position="217"/>
    </location>
    <ligand>
        <name>S-adenosyl-L-methionine</name>
        <dbReference type="ChEBI" id="CHEBI:59789"/>
    </ligand>
</feature>
<dbReference type="Proteomes" id="UP000323337">
    <property type="component" value="Unassembled WGS sequence"/>
</dbReference>
<keyword evidence="3 4" id="KW-0949">S-adenosyl-L-methionine</keyword>
<feature type="binding site" evidence="4">
    <location>
        <position position="315"/>
    </location>
    <ligand>
        <name>S-adenosyl-L-methionine</name>
        <dbReference type="ChEBI" id="CHEBI:59789"/>
    </ligand>
</feature>
<dbReference type="InterPro" id="IPR030390">
    <property type="entry name" value="MeTrfase_TrmA_AS"/>
</dbReference>
<dbReference type="Gene3D" id="3.40.50.150">
    <property type="entry name" value="Vaccinia Virus protein VP39"/>
    <property type="match status" value="2"/>
</dbReference>
<evidence type="ECO:0000256" key="5">
    <source>
        <dbReference type="PROSITE-ProRule" id="PRU10015"/>
    </source>
</evidence>
<keyword evidence="2 4" id="KW-0808">Transferase</keyword>
<dbReference type="InterPro" id="IPR029063">
    <property type="entry name" value="SAM-dependent_MTases_sf"/>
</dbReference>
<organism evidence="6 7">
    <name type="scientific">Flexistipes sinusarabici</name>
    <dbReference type="NCBI Taxonomy" id="2352"/>
    <lineage>
        <taxon>Bacteria</taxon>
        <taxon>Pseudomonadati</taxon>
        <taxon>Deferribacterota</taxon>
        <taxon>Deferribacteres</taxon>
        <taxon>Deferribacterales</taxon>
        <taxon>Flexistipitaceae</taxon>
        <taxon>Flexistipes</taxon>
    </lineage>
</organism>
<reference evidence="6 7" key="1">
    <citation type="submission" date="2019-08" db="EMBL/GenBank/DDBJ databases">
        <title>Genomic characterization of a novel candidate phylum (ARYD3) from a high temperature, high salinity tertiary oil reservoir in north central Oklahoma, USA.</title>
        <authorList>
            <person name="Youssef N.H."/>
            <person name="Yadav A."/>
            <person name="Elshahed M.S."/>
        </authorList>
    </citation>
    <scope>NUCLEOTIDE SEQUENCE [LARGE SCALE GENOMIC DNA]</scope>
    <source>
        <strain evidence="6">ARYD1</strain>
    </source>
</reference>
<dbReference type="GO" id="GO:0032259">
    <property type="term" value="P:methylation"/>
    <property type="evidence" value="ECO:0007669"/>
    <property type="project" value="UniProtKB-KW"/>
</dbReference>
<accession>A0A5D0MGJ4</accession>
<name>A0A5D0MGJ4_FLESI</name>
<keyword evidence="1 4" id="KW-0489">Methyltransferase</keyword>
<evidence type="ECO:0000256" key="2">
    <source>
        <dbReference type="ARBA" id="ARBA00022679"/>
    </source>
</evidence>
<comment type="similarity">
    <text evidence="4">Belongs to the class I-like SAM-binding methyltransferase superfamily. RNA M5U methyltransferase family.</text>
</comment>
<evidence type="ECO:0000313" key="6">
    <source>
        <dbReference type="EMBL" id="TYB32824.1"/>
    </source>
</evidence>
<dbReference type="InterPro" id="IPR010280">
    <property type="entry name" value="U5_MeTrfase_fam"/>
</dbReference>
<dbReference type="PROSITE" id="PS51687">
    <property type="entry name" value="SAM_MT_RNA_M5U"/>
    <property type="match status" value="1"/>
</dbReference>
<evidence type="ECO:0000256" key="1">
    <source>
        <dbReference type="ARBA" id="ARBA00022603"/>
    </source>
</evidence>
<dbReference type="InterPro" id="IPR012340">
    <property type="entry name" value="NA-bd_OB-fold"/>
</dbReference>
<dbReference type="GO" id="GO:0006396">
    <property type="term" value="P:RNA processing"/>
    <property type="evidence" value="ECO:0007669"/>
    <property type="project" value="InterPro"/>
</dbReference>
<protein>
    <submittedName>
        <fullName evidence="6">Class I SAM-dependent RNA methyltransferase</fullName>
    </submittedName>
</protein>
<feature type="binding site" evidence="4">
    <location>
        <position position="248"/>
    </location>
    <ligand>
        <name>S-adenosyl-L-methionine</name>
        <dbReference type="ChEBI" id="CHEBI:59789"/>
    </ligand>
</feature>
<dbReference type="SUPFAM" id="SSF53335">
    <property type="entry name" value="S-adenosyl-L-methionine-dependent methyltransferases"/>
    <property type="match status" value="1"/>
</dbReference>
<dbReference type="PROSITE" id="PS01230">
    <property type="entry name" value="TRMA_1"/>
    <property type="match status" value="1"/>
</dbReference>
<feature type="binding site" evidence="4">
    <location>
        <position position="269"/>
    </location>
    <ligand>
        <name>S-adenosyl-L-methionine</name>
        <dbReference type="ChEBI" id="CHEBI:59789"/>
    </ligand>
</feature>
<dbReference type="PANTHER" id="PTHR11061">
    <property type="entry name" value="RNA M5U METHYLTRANSFERASE"/>
    <property type="match status" value="1"/>
</dbReference>
<gene>
    <name evidence="6" type="ORF">FXF49_09510</name>
</gene>
<evidence type="ECO:0000256" key="4">
    <source>
        <dbReference type="PROSITE-ProRule" id="PRU01024"/>
    </source>
</evidence>
<dbReference type="EMBL" id="VSIV01000255">
    <property type="protein sequence ID" value="TYB32824.1"/>
    <property type="molecule type" value="Genomic_DNA"/>
</dbReference>
<comment type="caution">
    <text evidence="6">The sequence shown here is derived from an EMBL/GenBank/DDBJ whole genome shotgun (WGS) entry which is preliminary data.</text>
</comment>
<feature type="active site" description="Nucleophile" evidence="4">
    <location>
        <position position="342"/>
    </location>
</feature>
<dbReference type="Gene3D" id="2.40.50.140">
    <property type="entry name" value="Nucleic acid-binding proteins"/>
    <property type="match status" value="1"/>
</dbReference>
<dbReference type="AlphaFoldDB" id="A0A5D0MGJ4"/>